<evidence type="ECO:0000256" key="2">
    <source>
        <dbReference type="SAM" id="Phobius"/>
    </source>
</evidence>
<feature type="transmembrane region" description="Helical" evidence="2">
    <location>
        <begin position="400"/>
        <end position="418"/>
    </location>
</feature>
<dbReference type="GeneID" id="27786112"/>
<feature type="transmembrane region" description="Helical" evidence="2">
    <location>
        <begin position="371"/>
        <end position="394"/>
    </location>
</feature>
<organism evidence="4 5">
    <name type="scientific">Streptomyces globisporus C-1027</name>
    <dbReference type="NCBI Taxonomy" id="1172567"/>
    <lineage>
        <taxon>Bacteria</taxon>
        <taxon>Bacillati</taxon>
        <taxon>Actinomycetota</taxon>
        <taxon>Actinomycetes</taxon>
        <taxon>Kitasatosporales</taxon>
        <taxon>Streptomycetaceae</taxon>
        <taxon>Streptomyces</taxon>
    </lineage>
</organism>
<dbReference type="EMBL" id="CP013738">
    <property type="protein sequence ID" value="ALU96707.1"/>
    <property type="molecule type" value="Genomic_DNA"/>
</dbReference>
<dbReference type="InterPro" id="IPR000719">
    <property type="entry name" value="Prot_kinase_dom"/>
</dbReference>
<gene>
    <name evidence="4" type="ORF">WQO_27255</name>
</gene>
<evidence type="ECO:0000259" key="3">
    <source>
        <dbReference type="PROSITE" id="PS50011"/>
    </source>
</evidence>
<dbReference type="Gene3D" id="1.10.510.10">
    <property type="entry name" value="Transferase(Phosphotransferase) domain 1"/>
    <property type="match status" value="1"/>
</dbReference>
<accession>A0A0U3M4E8</accession>
<evidence type="ECO:0000256" key="1">
    <source>
        <dbReference type="SAM" id="MobiDB-lite"/>
    </source>
</evidence>
<name>A0A0U3M4E8_STRGL</name>
<sequence length="728" mass="79767">MNTGPAAGSQRRFPSGAEYAEALQHTQLCFHHPELRGARPELTGLGLPRPISGAFASVFSLTSPSSGRRYAVKCFTRHVPDQERRYEAISTRLALLDPAELSQPWNLGFEYLPDAISVGRERYPVLKMEWAEAVTLSSWLDDNHADRIAVDRLADRFEELTRDLANHQIAHGDLQHGNLLVASDDTLRLVDYDGMYVPALAGLGGTERGHRNYQSPLRGNDDFGVDIDRFSAWVIFLSLKAIASEPALWSRLHEPSGEFLLLTEDDFTSPAGSARLQTLLTHPDRMVSGLADQVRTLACQPLDMLPPLTLAVPRQRQAATVITDNAVHSGAAAAGTGGLPGWMAGHVTSTVSPPQPAPSVVSPDRFQVRTLLDVVVAVVWPLMLAVTVLALVVGLSTVPFGPAVPVLAAAAFSVFGRARRIERAQKRAVLSGLTAELDQLDDPAKAERKLRKDRAKLDAAETKRTADHPREQSKLTASYHGELQQIEKRRIRKRQELDKKIAGLSAERGKELRTALAARQSAYVRDRLGRQLIAQNPPYGIGPKLAARLAAAGVRTAADFTGCRTVHNAHNNSVGAQLVLSNGRRIDVQGIGETKAIALDAWRRQLVAAAEAGQPTALTAQERHSIDQGIEVRRSRLTAELRSVDAAAEASRTKAQKELEDGQARLTRENTLAGERARRQRQEFSRRAVTLQQVSARHAALTSAVETAEAHRRRLSLTRYLRFPYTGR</sequence>
<evidence type="ECO:0000313" key="4">
    <source>
        <dbReference type="EMBL" id="ALU96707.1"/>
    </source>
</evidence>
<dbReference type="RefSeq" id="WP_010059586.1">
    <property type="nucleotide sequence ID" value="NZ_CP013738.1"/>
</dbReference>
<protein>
    <recommendedName>
        <fullName evidence="3">Protein kinase domain-containing protein</fullName>
    </recommendedName>
</protein>
<dbReference type="Proteomes" id="UP000064183">
    <property type="component" value="Chromosome"/>
</dbReference>
<feature type="domain" description="Protein kinase" evidence="3">
    <location>
        <begin position="44"/>
        <end position="331"/>
    </location>
</feature>
<dbReference type="KEGG" id="sgb:WQO_27255"/>
<dbReference type="AlphaFoldDB" id="A0A0U3M4E8"/>
<proteinExistence type="predicted"/>
<dbReference type="STRING" id="1172567.WQO_27255"/>
<dbReference type="GO" id="GO:0004672">
    <property type="term" value="F:protein kinase activity"/>
    <property type="evidence" value="ECO:0007669"/>
    <property type="project" value="InterPro"/>
</dbReference>
<keyword evidence="2" id="KW-1133">Transmembrane helix</keyword>
<keyword evidence="2" id="KW-0472">Membrane</keyword>
<evidence type="ECO:0000313" key="5">
    <source>
        <dbReference type="Proteomes" id="UP000064183"/>
    </source>
</evidence>
<dbReference type="SUPFAM" id="SSF56112">
    <property type="entry name" value="Protein kinase-like (PK-like)"/>
    <property type="match status" value="1"/>
</dbReference>
<reference evidence="4 5" key="1">
    <citation type="journal article" date="2012" name="J. Bacteriol.">
        <title>Draft genome sequence of Streptomyces globisporus C-1027, which produces an antitumor antibiotic consisting of a nine-membered enediyne with a chromoprotein.</title>
        <authorList>
            <person name="Wang L."/>
            <person name="Wang S."/>
            <person name="He Q."/>
            <person name="Yu T."/>
            <person name="Li Q."/>
            <person name="Hong B."/>
        </authorList>
    </citation>
    <scope>NUCLEOTIDE SEQUENCE [LARGE SCALE GENOMIC DNA]</scope>
    <source>
        <strain evidence="4 5">C-1027</strain>
    </source>
</reference>
<feature type="region of interest" description="Disordered" evidence="1">
    <location>
        <begin position="444"/>
        <end position="474"/>
    </location>
</feature>
<keyword evidence="2" id="KW-0812">Transmembrane</keyword>
<dbReference type="InterPro" id="IPR011009">
    <property type="entry name" value="Kinase-like_dom_sf"/>
</dbReference>
<dbReference type="GO" id="GO:0005524">
    <property type="term" value="F:ATP binding"/>
    <property type="evidence" value="ECO:0007669"/>
    <property type="project" value="InterPro"/>
</dbReference>
<feature type="compositionally biased region" description="Basic and acidic residues" evidence="1">
    <location>
        <begin position="455"/>
        <end position="473"/>
    </location>
</feature>
<dbReference type="PROSITE" id="PS50011">
    <property type="entry name" value="PROTEIN_KINASE_DOM"/>
    <property type="match status" value="1"/>
</dbReference>